<sequence length="83" mass="9371">MVIGPLLVMDASYTVTEQIQDPNGCPSGRRAAIACAPTLKFMQSSTKAQRWSSRSKYCMYRYNRWITIPDTRQLIVNGISARV</sequence>
<accession>A0AAE8M0Q3</accession>
<reference evidence="1" key="1">
    <citation type="submission" date="2018-03" db="EMBL/GenBank/DDBJ databases">
        <authorList>
            <person name="Guldener U."/>
        </authorList>
    </citation>
    <scope>NUCLEOTIDE SEQUENCE</scope>
</reference>
<dbReference type="AlphaFoldDB" id="A0AAE8M0Q3"/>
<evidence type="ECO:0000313" key="2">
    <source>
        <dbReference type="Proteomes" id="UP001187734"/>
    </source>
</evidence>
<dbReference type="Proteomes" id="UP001187734">
    <property type="component" value="Unassembled WGS sequence"/>
</dbReference>
<keyword evidence="2" id="KW-1185">Reference proteome</keyword>
<dbReference type="EMBL" id="ONZP01000050">
    <property type="protein sequence ID" value="SPJ71980.1"/>
    <property type="molecule type" value="Genomic_DNA"/>
</dbReference>
<gene>
    <name evidence="1" type="ORF">FTOL_01708</name>
</gene>
<protein>
    <submittedName>
        <fullName evidence="1">Uncharacterized protein</fullName>
    </submittedName>
</protein>
<name>A0AAE8M0Q3_9HYPO</name>
<comment type="caution">
    <text evidence="1">The sequence shown here is derived from an EMBL/GenBank/DDBJ whole genome shotgun (WGS) entry which is preliminary data.</text>
</comment>
<organism evidence="1 2">
    <name type="scientific">Fusarium torulosum</name>
    <dbReference type="NCBI Taxonomy" id="33205"/>
    <lineage>
        <taxon>Eukaryota</taxon>
        <taxon>Fungi</taxon>
        <taxon>Dikarya</taxon>
        <taxon>Ascomycota</taxon>
        <taxon>Pezizomycotina</taxon>
        <taxon>Sordariomycetes</taxon>
        <taxon>Hypocreomycetidae</taxon>
        <taxon>Hypocreales</taxon>
        <taxon>Nectriaceae</taxon>
        <taxon>Fusarium</taxon>
    </lineage>
</organism>
<proteinExistence type="predicted"/>
<evidence type="ECO:0000313" key="1">
    <source>
        <dbReference type="EMBL" id="SPJ71980.1"/>
    </source>
</evidence>